<feature type="region of interest" description="Disordered" evidence="2">
    <location>
        <begin position="1"/>
        <end position="38"/>
    </location>
</feature>
<feature type="compositionally biased region" description="Basic and acidic residues" evidence="2">
    <location>
        <begin position="790"/>
        <end position="831"/>
    </location>
</feature>
<feature type="compositionally biased region" description="Pro residues" evidence="2">
    <location>
        <begin position="1338"/>
        <end position="1356"/>
    </location>
</feature>
<feature type="compositionally biased region" description="Pro residues" evidence="2">
    <location>
        <begin position="1314"/>
        <end position="1330"/>
    </location>
</feature>
<feature type="compositionally biased region" description="Pro residues" evidence="2">
    <location>
        <begin position="1287"/>
        <end position="1301"/>
    </location>
</feature>
<feature type="compositionally biased region" description="Polar residues" evidence="2">
    <location>
        <begin position="1226"/>
        <end position="1236"/>
    </location>
</feature>
<dbReference type="InterPro" id="IPR036249">
    <property type="entry name" value="Thioredoxin-like_sf"/>
</dbReference>
<dbReference type="Gene3D" id="3.40.30.10">
    <property type="entry name" value="Glutaredoxin"/>
    <property type="match status" value="1"/>
</dbReference>
<sequence length="1398" mass="153532">MVSSISTRRPLAFAARAEGPTDSKQASSGKVTDWVKPGDTSGEFKRQVSSFRNWISRESGAQFPPEKGRYHLYVSYACPWACRTLIARKLKGLDDLISFSVVHWHLAEGGWRFVTKGEDVPGDNVVPDPIEGHEAFTHLRHVYFESSKDYEGRFTVPVLYDKKTKTIVSNESSEILRMFSTEFDDLIEEKYRNIVLYPENLRSQIDEANTWTYDLINNGVYKSGFATTAEAYERNVVALFEALDRAEKHLSEQQDGPYYFGKAITETDIRLFVTLVRFDPVYVQHFKCNIRDIRSGYPALHRWMRNLYWNHAAFRETTQFDHIKWHYTRSHTQINPLSITPVGPLPHILPLGEEVPAAQAAKQGKLQRDSSVSQCQRGASSVLAGAVFPSPKGGQPQEAGVGAGRSCPAPHGWQSQLDHAPQLPPTSPVRGQSAPAASAPGGHCSSLSQGAASAWAPLPASRPAHPPACLIPNSNGTTSVFYLPPLPRTTTFTFNSPAVTSNIHPKPCRFSPAPIHPFRSLEPGPRLSLHPASLACAQATTPDSTAIPPLNNAHIDNSATATSTRPSVISIQAEGSPLNSADPDIALPPSRHLSLPTTFPRFAATGGRSSGWEAPRRRPDMALRYSAEFLLHLRESPLCVRPDSLPPVEDWMGATPEQLRAQSAKTTTDRTQRTTDVALIDQGTRRQGAERHASRNSANPEDIVFGPPRMAFSSARGNKSIDEKTLGLPDGQGRTGLRNRSGDLDGDRLRTTLRRNDVDADSDGWSTVKPRKSFGAEGAERFHGKMGGNYRDEKRPQRERDDREPTRDRPTRAFDGFTRDREATPETEPRPRNGAGRSKLDTWRSGNDVKEPAPVPEKRERERDRDRTKSWRDRDRDTEPSDEQRGGGRNTDRRWGRDRDQRNERDPEWLDEPQPEQREAHTQQDFQKWMEQMKAAKSGASAAAKPTANIIETVEAAKPPAPSPAVEAGPDKFFMAFGGTSSAALPVASPPEQKETAPAAKAKPAGKSSRFTSFFAQPQSDGRASAPTATPPTAPPFQSPIPISMPGPGHPSAPEEERQAFQQLLAKLQKQSMSATPPGVSAFPAPQQGNGPDQSKKGAIASPELFQQYGGDRRDGPMGRPPSQQPREILAPRPQPQTARPDQLLNELVGHHNRVSSQGSGRADPGAARNNSNTEFLMNLMRPGLATQQSDQQVRMQQQQQQPQPQKPAQMTPYNEREFEFPGVENRNTAQRQGRNQPPPGFPMDDSFHGAADQEQRQNQPPQILQRPPPPPGLNQMPPEWMARGQMPPPQQRGPMGPPPGLAGEPNRNMPVPHMFPPNFPPGAMPPPPEALGGMPPRNMPMPPPGFFAGPPPQGFLPPGLGGFNGPPGPESHGFGGSPFEGRGIPPAGNRGTNYGRP</sequence>
<dbReference type="FunFam" id="3.40.30.10:FF:000162">
    <property type="entry name" value="Glutathione S-transferase Gst3"/>
    <property type="match status" value="1"/>
</dbReference>
<dbReference type="InterPro" id="IPR004045">
    <property type="entry name" value="Glutathione_S-Trfase_N"/>
</dbReference>
<dbReference type="PROSITE" id="PS50405">
    <property type="entry name" value="GST_CTER"/>
    <property type="match status" value="1"/>
</dbReference>
<dbReference type="InterPro" id="IPR016639">
    <property type="entry name" value="GST_Omega/GSH"/>
</dbReference>
<reference evidence="4 5" key="1">
    <citation type="journal article" date="2016" name="Front. Microbiol.">
        <title>Genome and transcriptome sequences reveal the specific parasitism of the nematophagous Purpureocillium lilacinum 36-1.</title>
        <authorList>
            <person name="Xie J."/>
            <person name="Li S."/>
            <person name="Mo C."/>
            <person name="Xiao X."/>
            <person name="Peng D."/>
            <person name="Wang G."/>
            <person name="Xiao Y."/>
        </authorList>
    </citation>
    <scope>NUCLEOTIDE SEQUENCE [LARGE SCALE GENOMIC DNA]</scope>
    <source>
        <strain evidence="4 5">36-1</strain>
    </source>
</reference>
<evidence type="ECO:0000259" key="3">
    <source>
        <dbReference type="PROSITE" id="PS50405"/>
    </source>
</evidence>
<accession>A0A2U3EAM4</accession>
<feature type="compositionally biased region" description="Pro residues" evidence="2">
    <location>
        <begin position="1029"/>
        <end position="1051"/>
    </location>
</feature>
<feature type="compositionally biased region" description="Polar residues" evidence="2">
    <location>
        <begin position="1009"/>
        <end position="1022"/>
    </location>
</feature>
<evidence type="ECO:0000313" key="5">
    <source>
        <dbReference type="Proteomes" id="UP000245956"/>
    </source>
</evidence>
<feature type="compositionally biased region" description="Basic and acidic residues" evidence="2">
    <location>
        <begin position="740"/>
        <end position="758"/>
    </location>
</feature>
<feature type="compositionally biased region" description="Low complexity" evidence="2">
    <location>
        <begin position="1257"/>
        <end position="1266"/>
    </location>
</feature>
<evidence type="ECO:0000313" key="4">
    <source>
        <dbReference type="EMBL" id="PWI71559.1"/>
    </source>
</evidence>
<organism evidence="4 5">
    <name type="scientific">Purpureocillium lilacinum</name>
    <name type="common">Paecilomyces lilacinus</name>
    <dbReference type="NCBI Taxonomy" id="33203"/>
    <lineage>
        <taxon>Eukaryota</taxon>
        <taxon>Fungi</taxon>
        <taxon>Dikarya</taxon>
        <taxon>Ascomycota</taxon>
        <taxon>Pezizomycotina</taxon>
        <taxon>Sordariomycetes</taxon>
        <taxon>Hypocreomycetidae</taxon>
        <taxon>Hypocreales</taxon>
        <taxon>Ophiocordycipitaceae</taxon>
        <taxon>Purpureocillium</taxon>
    </lineage>
</organism>
<feature type="domain" description="GST C-terminal" evidence="3">
    <location>
        <begin position="198"/>
        <end position="330"/>
    </location>
</feature>
<feature type="region of interest" description="Disordered" evidence="2">
    <location>
        <begin position="386"/>
        <end position="445"/>
    </location>
</feature>
<dbReference type="InterPro" id="IPR010987">
    <property type="entry name" value="Glutathione-S-Trfase_C-like"/>
</dbReference>
<dbReference type="Pfam" id="PF20566">
    <property type="entry name" value="Eap1"/>
    <property type="match status" value="1"/>
</dbReference>
<dbReference type="Pfam" id="PF13410">
    <property type="entry name" value="GST_C_2"/>
    <property type="match status" value="1"/>
</dbReference>
<feature type="compositionally biased region" description="Low complexity" evidence="2">
    <location>
        <begin position="1188"/>
        <end position="1210"/>
    </location>
</feature>
<proteinExistence type="inferred from homology"/>
<dbReference type="InterPro" id="IPR046784">
    <property type="entry name" value="Eap1"/>
</dbReference>
<dbReference type="GO" id="GO:0005737">
    <property type="term" value="C:cytoplasm"/>
    <property type="evidence" value="ECO:0007669"/>
    <property type="project" value="TreeGrafter"/>
</dbReference>
<dbReference type="Proteomes" id="UP000245956">
    <property type="component" value="Unassembled WGS sequence"/>
</dbReference>
<dbReference type="InterPro" id="IPR047047">
    <property type="entry name" value="GST_Omega-like_C"/>
</dbReference>
<evidence type="ECO:0000256" key="1">
    <source>
        <dbReference type="ARBA" id="ARBA00007409"/>
    </source>
</evidence>
<dbReference type="PANTHER" id="PTHR32419:SF6">
    <property type="entry name" value="GLUTATHIONE S-TRANSFERASE OMEGA-LIKE 1-RELATED"/>
    <property type="match status" value="1"/>
</dbReference>
<feature type="region of interest" description="Disordered" evidence="2">
    <location>
        <begin position="680"/>
        <end position="945"/>
    </location>
</feature>
<feature type="compositionally biased region" description="Low complexity" evidence="2">
    <location>
        <begin position="935"/>
        <end position="945"/>
    </location>
</feature>
<evidence type="ECO:0000256" key="2">
    <source>
        <dbReference type="SAM" id="MobiDB-lite"/>
    </source>
</evidence>
<gene>
    <name evidence="4" type="ORF">PCL_11653</name>
</gene>
<dbReference type="SFLD" id="SFLDS00019">
    <property type="entry name" value="Glutathione_Transferase_(cytos"/>
    <property type="match status" value="1"/>
</dbReference>
<feature type="compositionally biased region" description="Basic and acidic residues" evidence="2">
    <location>
        <begin position="1246"/>
        <end position="1256"/>
    </location>
</feature>
<dbReference type="Pfam" id="PF13409">
    <property type="entry name" value="GST_N_2"/>
    <property type="match status" value="1"/>
</dbReference>
<dbReference type="InterPro" id="IPR040079">
    <property type="entry name" value="Glutathione_S-Trfase"/>
</dbReference>
<comment type="caution">
    <text evidence="4">The sequence shown here is derived from an EMBL/GenBank/DDBJ whole genome shotgun (WGS) entry which is preliminary data.</text>
</comment>
<dbReference type="GO" id="GO:0004364">
    <property type="term" value="F:glutathione transferase activity"/>
    <property type="evidence" value="ECO:0007669"/>
    <property type="project" value="InterPro"/>
</dbReference>
<dbReference type="SUPFAM" id="SSF47616">
    <property type="entry name" value="GST C-terminal domain-like"/>
    <property type="match status" value="1"/>
</dbReference>
<dbReference type="EMBL" id="LCWV01000007">
    <property type="protein sequence ID" value="PWI71559.1"/>
    <property type="molecule type" value="Genomic_DNA"/>
</dbReference>
<feature type="compositionally biased region" description="Basic and acidic residues" evidence="2">
    <location>
        <begin position="838"/>
        <end position="908"/>
    </location>
</feature>
<dbReference type="SUPFAM" id="SSF52833">
    <property type="entry name" value="Thioredoxin-like"/>
    <property type="match status" value="1"/>
</dbReference>
<dbReference type="Gene3D" id="1.20.1050.10">
    <property type="match status" value="1"/>
</dbReference>
<dbReference type="SFLD" id="SFLDG01206">
    <property type="entry name" value="Xi.1"/>
    <property type="match status" value="1"/>
</dbReference>
<protein>
    <recommendedName>
        <fullName evidence="3">GST C-terminal domain-containing protein</fullName>
    </recommendedName>
</protein>
<feature type="compositionally biased region" description="Basic and acidic residues" evidence="2">
    <location>
        <begin position="683"/>
        <end position="693"/>
    </location>
</feature>
<comment type="similarity">
    <text evidence="1">Belongs to the GST superfamily.</text>
</comment>
<feature type="compositionally biased region" description="Low complexity" evidence="2">
    <location>
        <begin position="1274"/>
        <end position="1286"/>
    </location>
</feature>
<dbReference type="InterPro" id="IPR036282">
    <property type="entry name" value="Glutathione-S-Trfase_C_sf"/>
</dbReference>
<dbReference type="CDD" id="cd03190">
    <property type="entry name" value="GST_C_Omega_like"/>
    <property type="match status" value="1"/>
</dbReference>
<feature type="compositionally biased region" description="Low complexity" evidence="2">
    <location>
        <begin position="1060"/>
        <end position="1071"/>
    </location>
</feature>
<feature type="compositionally biased region" description="Low complexity" evidence="2">
    <location>
        <begin position="433"/>
        <end position="442"/>
    </location>
</feature>
<dbReference type="SFLD" id="SFLDG01148">
    <property type="entry name" value="Xi_(cytGST)"/>
    <property type="match status" value="1"/>
</dbReference>
<dbReference type="PANTHER" id="PTHR32419">
    <property type="entry name" value="GLUTATHIONYL-HYDROQUINONE REDUCTASE"/>
    <property type="match status" value="1"/>
</dbReference>
<name>A0A2U3EAM4_PURLI</name>
<feature type="region of interest" description="Disordered" evidence="2">
    <location>
        <begin position="982"/>
        <end position="1398"/>
    </location>
</feature>